<evidence type="ECO:0000256" key="1">
    <source>
        <dbReference type="ARBA" id="ARBA00004123"/>
    </source>
</evidence>
<evidence type="ECO:0000256" key="2">
    <source>
        <dbReference type="ARBA" id="ARBA00022723"/>
    </source>
</evidence>
<comment type="subcellular location">
    <subcellularLocation>
        <location evidence="1">Nucleus</location>
    </subcellularLocation>
</comment>
<keyword evidence="4" id="KW-0805">Transcription regulation</keyword>
<dbReference type="Pfam" id="PF04082">
    <property type="entry name" value="Fungal_trans"/>
    <property type="match status" value="1"/>
</dbReference>
<dbReference type="GO" id="GO:0045944">
    <property type="term" value="P:positive regulation of transcription by RNA polymerase II"/>
    <property type="evidence" value="ECO:0007669"/>
    <property type="project" value="TreeGrafter"/>
</dbReference>
<keyword evidence="6" id="KW-0804">Transcription</keyword>
<dbReference type="GO" id="GO:0006351">
    <property type="term" value="P:DNA-templated transcription"/>
    <property type="evidence" value="ECO:0007669"/>
    <property type="project" value="InterPro"/>
</dbReference>
<dbReference type="PANTHER" id="PTHR47782">
    <property type="entry name" value="ZN(II)2CYS6 TRANSCRIPTION FACTOR (EUROFUNG)-RELATED"/>
    <property type="match status" value="1"/>
</dbReference>
<evidence type="ECO:0000256" key="7">
    <source>
        <dbReference type="ARBA" id="ARBA00023242"/>
    </source>
</evidence>
<evidence type="ECO:0000256" key="3">
    <source>
        <dbReference type="ARBA" id="ARBA00022833"/>
    </source>
</evidence>
<organism evidence="9">
    <name type="scientific">Ophiostoma piceae</name>
    <dbReference type="NCBI Taxonomy" id="61273"/>
    <lineage>
        <taxon>Eukaryota</taxon>
        <taxon>Fungi</taxon>
        <taxon>Dikarya</taxon>
        <taxon>Ascomycota</taxon>
        <taxon>Pezizomycotina</taxon>
        <taxon>Sordariomycetes</taxon>
        <taxon>Sordariomycetidae</taxon>
        <taxon>Ophiostomatales</taxon>
        <taxon>Ophiostomataceae</taxon>
        <taxon>Ophiostoma</taxon>
    </lineage>
</organism>
<keyword evidence="7" id="KW-0539">Nucleus</keyword>
<evidence type="ECO:0000256" key="4">
    <source>
        <dbReference type="ARBA" id="ARBA00023015"/>
    </source>
</evidence>
<dbReference type="GO" id="GO:0005634">
    <property type="term" value="C:nucleus"/>
    <property type="evidence" value="ECO:0007669"/>
    <property type="project" value="UniProtKB-SubCell"/>
</dbReference>
<dbReference type="InterPro" id="IPR052202">
    <property type="entry name" value="Yeast_MetPath_Reg"/>
</dbReference>
<dbReference type="SMART" id="SM00906">
    <property type="entry name" value="Fungal_trans"/>
    <property type="match status" value="1"/>
</dbReference>
<dbReference type="CDD" id="cd12148">
    <property type="entry name" value="fungal_TF_MHR"/>
    <property type="match status" value="1"/>
</dbReference>
<protein>
    <submittedName>
        <fullName evidence="9">Putative transcription factor</fullName>
    </submittedName>
</protein>
<dbReference type="AlphaFoldDB" id="A4UGZ2"/>
<dbReference type="GO" id="GO:0000981">
    <property type="term" value="F:DNA-binding transcription factor activity, RNA polymerase II-specific"/>
    <property type="evidence" value="ECO:0007669"/>
    <property type="project" value="TreeGrafter"/>
</dbReference>
<proteinExistence type="predicted"/>
<dbReference type="EMBL" id="EF125798">
    <property type="protein sequence ID" value="ABP01778.1"/>
    <property type="molecule type" value="Genomic_DNA"/>
</dbReference>
<evidence type="ECO:0000256" key="5">
    <source>
        <dbReference type="ARBA" id="ARBA00023125"/>
    </source>
</evidence>
<name>A4UGZ2_9PEZI</name>
<keyword evidence="2" id="KW-0479">Metal-binding</keyword>
<accession>A4UGZ2</accession>
<evidence type="ECO:0000259" key="8">
    <source>
        <dbReference type="SMART" id="SM00906"/>
    </source>
</evidence>
<keyword evidence="5" id="KW-0238">DNA-binding</keyword>
<keyword evidence="3" id="KW-0862">Zinc</keyword>
<dbReference type="GO" id="GO:0043565">
    <property type="term" value="F:sequence-specific DNA binding"/>
    <property type="evidence" value="ECO:0007669"/>
    <property type="project" value="TreeGrafter"/>
</dbReference>
<dbReference type="PANTHER" id="PTHR47782:SF12">
    <property type="entry name" value="ZN(II)2CYS6 TRANSCRIPTION FACTOR (EUROFUNG)"/>
    <property type="match status" value="1"/>
</dbReference>
<feature type="domain" description="Xylanolytic transcriptional activator regulatory" evidence="8">
    <location>
        <begin position="126"/>
        <end position="200"/>
    </location>
</feature>
<reference evidence="9" key="1">
    <citation type="journal article" date="2007" name="Phytopathology">
        <title>Identifying Pigmentation-Related Genes in Ophiostoma piceae Using Agrobacterium-Mediated Integration.</title>
        <authorList>
            <person name="Tanguay P."/>
            <person name="Tangen K."/>
            <person name="Breuil C."/>
        </authorList>
    </citation>
    <scope>NUCLEOTIDE SEQUENCE</scope>
    <source>
        <strain evidence="9">AU55-3</strain>
    </source>
</reference>
<gene>
    <name evidence="9" type="primary">PIG1</name>
</gene>
<evidence type="ECO:0000256" key="6">
    <source>
        <dbReference type="ARBA" id="ARBA00023163"/>
    </source>
</evidence>
<dbReference type="GO" id="GO:0008270">
    <property type="term" value="F:zinc ion binding"/>
    <property type="evidence" value="ECO:0007669"/>
    <property type="project" value="InterPro"/>
</dbReference>
<sequence length="227" mass="25192">MPPGETERRLADAYFEHCDLLSPLIASKEAFLSMVEPLYREHDAIQQTTLVTAKFRALLVFATAILLLNGTDSPVPVSRSEGYYSAAIHVPSQNPDMICTGDLDHVLNLLLAVQYSCFSANLAAAAWHFIGLVTNLAIELNLQNESVVGPQLAGVDTNERRWLFWATYILEWNLCVITGGPFSISDEAVAIPLPVPPENNSLRTVALYFIKIRRPSPKSTQYSHKKH</sequence>
<evidence type="ECO:0000313" key="9">
    <source>
        <dbReference type="EMBL" id="ABP01778.1"/>
    </source>
</evidence>
<dbReference type="VEuPathDB" id="FungiDB:F503_08680"/>
<dbReference type="InterPro" id="IPR007219">
    <property type="entry name" value="XnlR_reg_dom"/>
</dbReference>